<comment type="function">
    <text evidence="1">Peroxisomal protease that mediates both the removal of the leader peptide from proteins containing a PTS2 target sequence and processes several PTS1-containing proteins. Catalyzes the processing of PTS1-proteins involved in the peroxisomal beta-oxidation of fatty acids.</text>
</comment>
<dbReference type="InterPro" id="IPR009003">
    <property type="entry name" value="Peptidase_S1_PA"/>
</dbReference>
<gene>
    <name evidence="2" type="ORF">ABEB36_006921</name>
</gene>
<dbReference type="GO" id="GO:0005777">
    <property type="term" value="C:peroxisome"/>
    <property type="evidence" value="ECO:0007669"/>
    <property type="project" value="UniProtKB-SubCell"/>
</dbReference>
<comment type="subcellular location">
    <subcellularLocation>
        <location evidence="1">Peroxisome</location>
    </subcellularLocation>
</comment>
<keyword evidence="1" id="KW-0645">Protease</keyword>
<dbReference type="InterPro" id="IPR043504">
    <property type="entry name" value="Peptidase_S1_PA_chymotrypsin"/>
</dbReference>
<dbReference type="InterPro" id="IPR039245">
    <property type="entry name" value="TYSND1/DEG15"/>
</dbReference>
<sequence length="470" mass="52296">MEIKPILIEINESSFLHTTSGILIGEKYILTTSHIFGNVFPGKNEIFSKIPTGKFVSLTRKSDANFSIVEENSNKTKAILFGVFKCEGLLSEFKDWSPGDKNEMNSVNLKENISLFVFLTISNERVNQEHFKSILHTWLLNIYREKIQKLDRVLCVSTPFGSRDFLNSFSQGIVSTTLKNGSLYLSDCASAPGCEGGIVHINGKPVGIILSSFNWWRKDWVGFTLIGDLRPILSGLVFNNRLPMSSVADTFSKLEQIFQNSLVQINCGVNWGTGILLSKDKRVFMTNSHVVRNDFSIKILWKNKSAVAKLLWQSDLTQTTTAFNLMDFAIVQITTTCSWLSSLQSPELTADVPYHPGDSVYCAGYPLFSTTTRLPDSVTITHGIISKSNSKMINTNCAVYPGFSGGGLFTTQGELLGLIICNVKLNDTGFVYPKFNVALPFKAISSVIFRFLENDCDAGVFELWTLKGKL</sequence>
<organism evidence="2 3">
    <name type="scientific">Hypothenemus hampei</name>
    <name type="common">Coffee berry borer</name>
    <dbReference type="NCBI Taxonomy" id="57062"/>
    <lineage>
        <taxon>Eukaryota</taxon>
        <taxon>Metazoa</taxon>
        <taxon>Ecdysozoa</taxon>
        <taxon>Arthropoda</taxon>
        <taxon>Hexapoda</taxon>
        <taxon>Insecta</taxon>
        <taxon>Pterygota</taxon>
        <taxon>Neoptera</taxon>
        <taxon>Endopterygota</taxon>
        <taxon>Coleoptera</taxon>
        <taxon>Polyphaga</taxon>
        <taxon>Cucujiformia</taxon>
        <taxon>Curculionidae</taxon>
        <taxon>Scolytinae</taxon>
        <taxon>Hypothenemus</taxon>
    </lineage>
</organism>
<evidence type="ECO:0000256" key="1">
    <source>
        <dbReference type="PIRNR" id="PIRNR037989"/>
    </source>
</evidence>
<proteinExistence type="inferred from homology"/>
<keyword evidence="1" id="KW-0720">Serine protease</keyword>
<dbReference type="PANTHER" id="PTHR21004">
    <property type="entry name" value="SERINE PROTEASE-RELATED"/>
    <property type="match status" value="1"/>
</dbReference>
<comment type="caution">
    <text evidence="2">The sequence shown here is derived from an EMBL/GenBank/DDBJ whole genome shotgun (WGS) entry which is preliminary data.</text>
</comment>
<comment type="similarity">
    <text evidence="1">Belongs to the peptidase S1B family.</text>
</comment>
<dbReference type="Gene3D" id="2.40.10.10">
    <property type="entry name" value="Trypsin-like serine proteases"/>
    <property type="match status" value="2"/>
</dbReference>
<dbReference type="EC" id="3.4.21.-" evidence="1"/>
<dbReference type="EMBL" id="JBDJPC010000005">
    <property type="protein sequence ID" value="KAL1501624.1"/>
    <property type="molecule type" value="Genomic_DNA"/>
</dbReference>
<keyword evidence="1" id="KW-0378">Hydrolase</keyword>
<keyword evidence="3" id="KW-1185">Reference proteome</keyword>
<accession>A0ABD1ES81</accession>
<dbReference type="SUPFAM" id="SSF50494">
    <property type="entry name" value="Trypsin-like serine proteases"/>
    <property type="match status" value="2"/>
</dbReference>
<keyword evidence="1" id="KW-0576">Peroxisome</keyword>
<comment type="PTM">
    <text evidence="1">The full-lengh TYSND1 is the active the proteolytic processing of PTS1- and PTS2-proteins and in self-cleavage, and intermolecular self-cleavage of TYSND1 down-regulates its protease activity.</text>
</comment>
<protein>
    <recommendedName>
        <fullName evidence="1">Peroxisomal leader peptide-processing protease</fullName>
        <ecNumber evidence="1">3.4.21.-</ecNumber>
    </recommendedName>
</protein>
<evidence type="ECO:0000313" key="3">
    <source>
        <dbReference type="Proteomes" id="UP001566132"/>
    </source>
</evidence>
<dbReference type="AlphaFoldDB" id="A0ABD1ES81"/>
<dbReference type="Pfam" id="PF13365">
    <property type="entry name" value="Trypsin_2"/>
    <property type="match status" value="1"/>
</dbReference>
<name>A0ABD1ES81_HYPHA</name>
<dbReference type="Proteomes" id="UP001566132">
    <property type="component" value="Unassembled WGS sequence"/>
</dbReference>
<dbReference type="GO" id="GO:0008236">
    <property type="term" value="F:serine-type peptidase activity"/>
    <property type="evidence" value="ECO:0007669"/>
    <property type="project" value="UniProtKB-KW"/>
</dbReference>
<dbReference type="PANTHER" id="PTHR21004:SF0">
    <property type="entry name" value="PEROXISOMAL LEADER PEPTIDE-PROCESSING PROTEASE"/>
    <property type="match status" value="1"/>
</dbReference>
<dbReference type="GO" id="GO:0006508">
    <property type="term" value="P:proteolysis"/>
    <property type="evidence" value="ECO:0007669"/>
    <property type="project" value="UniProtKB-KW"/>
</dbReference>
<evidence type="ECO:0000313" key="2">
    <source>
        <dbReference type="EMBL" id="KAL1501624.1"/>
    </source>
</evidence>
<reference evidence="2 3" key="1">
    <citation type="submission" date="2024-05" db="EMBL/GenBank/DDBJ databases">
        <title>Genetic variation in Jamaican populations of the coffee berry borer (Hypothenemus hampei).</title>
        <authorList>
            <person name="Errbii M."/>
            <person name="Myrie A."/>
        </authorList>
    </citation>
    <scope>NUCLEOTIDE SEQUENCE [LARGE SCALE GENOMIC DNA]</scope>
    <source>
        <strain evidence="2">JA-Hopewell-2020-01-JO</strain>
        <tissue evidence="2">Whole body</tissue>
    </source>
</reference>